<name>A0A5W3RSN3_SALET</name>
<dbReference type="AlphaFoldDB" id="A0A5W3RSN3"/>
<sequence>MVKYEFSASPTSHVLSVDPMARVKQITIWGSAGAVKVSAAANAHAPFEPVIDRATGEQLVVSGDSLTFTLTDYRVTNLKLEAAPTGTWYVALETWG</sequence>
<proteinExistence type="predicted"/>
<comment type="caution">
    <text evidence="1">The sequence shown here is derived from an EMBL/GenBank/DDBJ whole genome shotgun (WGS) entry which is preliminary data.</text>
</comment>
<organism evidence="1">
    <name type="scientific">Salmonella enterica subsp. enterica serovar Cardoner</name>
    <dbReference type="NCBI Taxonomy" id="2564309"/>
    <lineage>
        <taxon>Bacteria</taxon>
        <taxon>Pseudomonadati</taxon>
        <taxon>Pseudomonadota</taxon>
        <taxon>Gammaproteobacteria</taxon>
        <taxon>Enterobacterales</taxon>
        <taxon>Enterobacteriaceae</taxon>
        <taxon>Salmonella</taxon>
    </lineage>
</organism>
<protein>
    <submittedName>
        <fullName evidence="1">Uncharacterized protein</fullName>
    </submittedName>
</protein>
<gene>
    <name evidence="1" type="ORF">DLM21_07060</name>
</gene>
<dbReference type="EMBL" id="AAHDIR010000004">
    <property type="protein sequence ID" value="EBU8204116.1"/>
    <property type="molecule type" value="Genomic_DNA"/>
</dbReference>
<accession>A0A5W3RSN3</accession>
<reference evidence="1" key="1">
    <citation type="submission" date="2018-05" db="EMBL/GenBank/DDBJ databases">
        <authorList>
            <person name="Ashton P.M."/>
            <person name="Dallman T."/>
            <person name="Nair S."/>
            <person name="De Pinna E."/>
            <person name="Peters T."/>
            <person name="Grant K."/>
        </authorList>
    </citation>
    <scope>NUCLEOTIDE SEQUENCE</scope>
    <source>
        <strain evidence="1">374031</strain>
    </source>
</reference>
<evidence type="ECO:0000313" key="1">
    <source>
        <dbReference type="EMBL" id="EBU8204116.1"/>
    </source>
</evidence>